<comment type="similarity">
    <text evidence="2">Belongs to the MLO family.</text>
</comment>
<feature type="transmembrane region" description="Helical" evidence="8">
    <location>
        <begin position="64"/>
        <end position="87"/>
    </location>
</feature>
<dbReference type="GO" id="GO:0006952">
    <property type="term" value="P:defense response"/>
    <property type="evidence" value="ECO:0007669"/>
    <property type="project" value="UniProtKB-KW"/>
</dbReference>
<keyword evidence="7" id="KW-0568">Pathogenesis-related protein</keyword>
<evidence type="ECO:0000256" key="4">
    <source>
        <dbReference type="ARBA" id="ARBA00022821"/>
    </source>
</evidence>
<reference evidence="9" key="1">
    <citation type="submission" date="2021-01" db="UniProtKB">
        <authorList>
            <consortium name="EnsemblPlants"/>
        </authorList>
    </citation>
    <scope>IDENTIFICATION</scope>
</reference>
<evidence type="ECO:0000256" key="3">
    <source>
        <dbReference type="ARBA" id="ARBA00022692"/>
    </source>
</evidence>
<keyword evidence="6 8" id="KW-0472">Membrane</keyword>
<keyword evidence="4" id="KW-0611">Plant defense</keyword>
<evidence type="ECO:0000313" key="9">
    <source>
        <dbReference type="EnsemblPlants" id="Kaladp0022s0147.1.v1.1"/>
    </source>
</evidence>
<feature type="transmembrane region" description="Helical" evidence="8">
    <location>
        <begin position="6"/>
        <end position="25"/>
    </location>
</feature>
<comment type="subcellular location">
    <subcellularLocation>
        <location evidence="1">Membrane</location>
        <topology evidence="1">Multi-pass membrane protein</topology>
    </subcellularLocation>
</comment>
<protein>
    <recommendedName>
        <fullName evidence="11">MLO-like protein</fullName>
    </recommendedName>
</protein>
<evidence type="ECO:0000256" key="8">
    <source>
        <dbReference type="SAM" id="Phobius"/>
    </source>
</evidence>
<dbReference type="InterPro" id="IPR004326">
    <property type="entry name" value="Mlo"/>
</dbReference>
<evidence type="ECO:0000256" key="1">
    <source>
        <dbReference type="ARBA" id="ARBA00004141"/>
    </source>
</evidence>
<dbReference type="EnsemblPlants" id="Kaladp0022s0147.1.v1.1">
    <property type="protein sequence ID" value="Kaladp0022s0147.1.v1.1"/>
    <property type="gene ID" value="Kaladp0022s0147.v1.1"/>
</dbReference>
<dbReference type="GO" id="GO:0016020">
    <property type="term" value="C:membrane"/>
    <property type="evidence" value="ECO:0007669"/>
    <property type="project" value="UniProtKB-SubCell"/>
</dbReference>
<dbReference type="OMA" id="LREWICW"/>
<keyword evidence="10" id="KW-1185">Reference proteome</keyword>
<evidence type="ECO:0000313" key="10">
    <source>
        <dbReference type="Proteomes" id="UP000594263"/>
    </source>
</evidence>
<dbReference type="Pfam" id="PF03094">
    <property type="entry name" value="Mlo"/>
    <property type="match status" value="1"/>
</dbReference>
<dbReference type="AlphaFoldDB" id="A0A7N0T4N7"/>
<keyword evidence="3 8" id="KW-0812">Transmembrane</keyword>
<evidence type="ECO:0000256" key="6">
    <source>
        <dbReference type="ARBA" id="ARBA00023136"/>
    </source>
</evidence>
<dbReference type="PANTHER" id="PTHR31942:SF54">
    <property type="entry name" value="MLO-LIKE PROTEIN 13"/>
    <property type="match status" value="1"/>
</dbReference>
<evidence type="ECO:0000256" key="2">
    <source>
        <dbReference type="ARBA" id="ARBA00006574"/>
    </source>
</evidence>
<dbReference type="Proteomes" id="UP000594263">
    <property type="component" value="Unplaced"/>
</dbReference>
<keyword evidence="5 8" id="KW-1133">Transmembrane helix</keyword>
<name>A0A7N0T4N7_KALFE</name>
<feature type="transmembrane region" description="Helical" evidence="8">
    <location>
        <begin position="107"/>
        <end position="128"/>
    </location>
</feature>
<sequence>MALFNAGWHSYFWLAFLPLALLLLVGAKLEHIITRLAEEVKIEEGVVYAVEPSDAHFWFGKPRLVLYLIHFILFQNSFEIAFFFWVMVQFGFRSCIMERLEYIIPRLVVGVIVQVLCSYSTLPLYALVTQMGSMFKQGMFDEHVQDLLKEWVEGTKSKGRSRNKSSGAALALAEAGRLTVAGETSQRSLCFEEEAPEVMTVGVSAAMVQLCGSSTHLPMSSSP</sequence>
<evidence type="ECO:0000256" key="7">
    <source>
        <dbReference type="ARBA" id="ARBA00023265"/>
    </source>
</evidence>
<dbReference type="Gramene" id="Kaladp0022s0147.1.v1.1">
    <property type="protein sequence ID" value="Kaladp0022s0147.1.v1.1"/>
    <property type="gene ID" value="Kaladp0022s0147.v1.1"/>
</dbReference>
<evidence type="ECO:0008006" key="11">
    <source>
        <dbReference type="Google" id="ProtNLM"/>
    </source>
</evidence>
<organism evidence="9 10">
    <name type="scientific">Kalanchoe fedtschenkoi</name>
    <name type="common">Lavender scallops</name>
    <name type="synonym">South American air plant</name>
    <dbReference type="NCBI Taxonomy" id="63787"/>
    <lineage>
        <taxon>Eukaryota</taxon>
        <taxon>Viridiplantae</taxon>
        <taxon>Streptophyta</taxon>
        <taxon>Embryophyta</taxon>
        <taxon>Tracheophyta</taxon>
        <taxon>Spermatophyta</taxon>
        <taxon>Magnoliopsida</taxon>
        <taxon>eudicotyledons</taxon>
        <taxon>Gunneridae</taxon>
        <taxon>Pentapetalae</taxon>
        <taxon>Saxifragales</taxon>
        <taxon>Crassulaceae</taxon>
        <taxon>Kalanchoe</taxon>
    </lineage>
</organism>
<proteinExistence type="inferred from homology"/>
<accession>A0A7N0T4N7</accession>
<dbReference type="PANTHER" id="PTHR31942">
    <property type="entry name" value="MLO-LIKE PROTEIN 1"/>
    <property type="match status" value="1"/>
</dbReference>
<evidence type="ECO:0000256" key="5">
    <source>
        <dbReference type="ARBA" id="ARBA00022989"/>
    </source>
</evidence>